<keyword evidence="1" id="KW-0472">Membrane</keyword>
<gene>
    <name evidence="2" type="ORF">BON30_28960</name>
</gene>
<organism evidence="2 3">
    <name type="scientific">Cystobacter ferrugineus</name>
    <dbReference type="NCBI Taxonomy" id="83449"/>
    <lineage>
        <taxon>Bacteria</taxon>
        <taxon>Pseudomonadati</taxon>
        <taxon>Myxococcota</taxon>
        <taxon>Myxococcia</taxon>
        <taxon>Myxococcales</taxon>
        <taxon>Cystobacterineae</taxon>
        <taxon>Archangiaceae</taxon>
        <taxon>Cystobacter</taxon>
    </lineage>
</organism>
<proteinExistence type="predicted"/>
<evidence type="ECO:0000313" key="2">
    <source>
        <dbReference type="EMBL" id="OJH37328.1"/>
    </source>
</evidence>
<evidence type="ECO:0000256" key="1">
    <source>
        <dbReference type="SAM" id="Phobius"/>
    </source>
</evidence>
<feature type="transmembrane region" description="Helical" evidence="1">
    <location>
        <begin position="19"/>
        <end position="38"/>
    </location>
</feature>
<feature type="transmembrane region" description="Helical" evidence="1">
    <location>
        <begin position="99"/>
        <end position="120"/>
    </location>
</feature>
<keyword evidence="3" id="KW-1185">Reference proteome</keyword>
<dbReference type="Proteomes" id="UP000182229">
    <property type="component" value="Unassembled WGS sequence"/>
</dbReference>
<reference evidence="3" key="1">
    <citation type="submission" date="2016-11" db="EMBL/GenBank/DDBJ databases">
        <authorList>
            <person name="Shukria A."/>
            <person name="Stevens D.C."/>
        </authorList>
    </citation>
    <scope>NUCLEOTIDE SEQUENCE [LARGE SCALE GENOMIC DNA]</scope>
    <source>
        <strain evidence="3">Cbfe23</strain>
    </source>
</reference>
<keyword evidence="1" id="KW-1133">Transmembrane helix</keyword>
<comment type="caution">
    <text evidence="2">The sequence shown here is derived from an EMBL/GenBank/DDBJ whole genome shotgun (WGS) entry which is preliminary data.</text>
</comment>
<protein>
    <submittedName>
        <fullName evidence="2">Uncharacterized protein</fullName>
    </submittedName>
</protein>
<sequence>MNANAIALTQTTPHRSFGVYARVLATQILYVAPLLWLLELAQNQAWKAVNGTYGWLYPDSPYGWFSFGSMVLWVGSVFLMWTMHYYWFHPRQMKAWSRICIGSAVCWVGEWIGGFMAVTLTGKHLHVWPGAALVYVSFPAIFFWVSNVIIYHLLTVHVIDLTPRYDAPADE</sequence>
<accession>A0A1L9B4Z5</accession>
<feature type="transmembrane region" description="Helical" evidence="1">
    <location>
        <begin position="62"/>
        <end position="87"/>
    </location>
</feature>
<dbReference type="RefSeq" id="WP_071901662.1">
    <property type="nucleotide sequence ID" value="NZ_MPIN01000008.1"/>
</dbReference>
<evidence type="ECO:0000313" key="3">
    <source>
        <dbReference type="Proteomes" id="UP000182229"/>
    </source>
</evidence>
<name>A0A1L9B4Z5_9BACT</name>
<feature type="transmembrane region" description="Helical" evidence="1">
    <location>
        <begin position="132"/>
        <end position="154"/>
    </location>
</feature>
<dbReference type="AlphaFoldDB" id="A0A1L9B4Z5"/>
<dbReference type="OrthoDB" id="5508496at2"/>
<keyword evidence="1" id="KW-0812">Transmembrane</keyword>
<reference evidence="2 3" key="2">
    <citation type="submission" date="2016-12" db="EMBL/GenBank/DDBJ databases">
        <title>Draft Genome Sequence of Cystobacter ferrugineus Strain Cbfe23.</title>
        <authorList>
            <person name="Akbar S."/>
            <person name="Dowd S.E."/>
            <person name="Stevens D.C."/>
        </authorList>
    </citation>
    <scope>NUCLEOTIDE SEQUENCE [LARGE SCALE GENOMIC DNA]</scope>
    <source>
        <strain evidence="2 3">Cbfe23</strain>
    </source>
</reference>
<dbReference type="EMBL" id="MPIN01000008">
    <property type="protein sequence ID" value="OJH37328.1"/>
    <property type="molecule type" value="Genomic_DNA"/>
</dbReference>